<evidence type="ECO:0000313" key="3">
    <source>
        <dbReference type="Proteomes" id="UP000199707"/>
    </source>
</evidence>
<feature type="compositionally biased region" description="Basic and acidic residues" evidence="1">
    <location>
        <begin position="20"/>
        <end position="31"/>
    </location>
</feature>
<dbReference type="AlphaFoldDB" id="A0A1G4WNB6"/>
<protein>
    <submittedName>
        <fullName evidence="2">Uncharacterized protein</fullName>
    </submittedName>
</protein>
<dbReference type="RefSeq" id="WP_267290771.1">
    <property type="nucleotide sequence ID" value="NZ_FMUB01000008.1"/>
</dbReference>
<dbReference type="Proteomes" id="UP000199707">
    <property type="component" value="Unassembled WGS sequence"/>
</dbReference>
<dbReference type="EMBL" id="FMUB01000008">
    <property type="protein sequence ID" value="SCX26262.1"/>
    <property type="molecule type" value="Genomic_DNA"/>
</dbReference>
<feature type="region of interest" description="Disordered" evidence="1">
    <location>
        <begin position="1"/>
        <end position="44"/>
    </location>
</feature>
<evidence type="ECO:0000256" key="1">
    <source>
        <dbReference type="SAM" id="MobiDB-lite"/>
    </source>
</evidence>
<proteinExistence type="predicted"/>
<sequence>MPRGKGIYQDEPAAQPTPKTTEDGDLKKDTPDVDTDTPTQEPPD</sequence>
<gene>
    <name evidence="2" type="ORF">SAMN02799620_04090</name>
</gene>
<reference evidence="3" key="1">
    <citation type="submission" date="2016-10" db="EMBL/GenBank/DDBJ databases">
        <authorList>
            <person name="Varghese N."/>
            <person name="Submissions S."/>
        </authorList>
    </citation>
    <scope>NUCLEOTIDE SEQUENCE [LARGE SCALE GENOMIC DNA]</scope>
    <source>
        <strain evidence="3">UNC267MFSha1.1M11</strain>
    </source>
</reference>
<accession>A0A1G4WNB6</accession>
<organism evidence="2 3">
    <name type="scientific">Mycolicibacterium fluoranthenivorans</name>
    <dbReference type="NCBI Taxonomy" id="258505"/>
    <lineage>
        <taxon>Bacteria</taxon>
        <taxon>Bacillati</taxon>
        <taxon>Actinomycetota</taxon>
        <taxon>Actinomycetes</taxon>
        <taxon>Mycobacteriales</taxon>
        <taxon>Mycobacteriaceae</taxon>
        <taxon>Mycolicibacterium</taxon>
    </lineage>
</organism>
<dbReference type="STRING" id="1502745.SAMN02799620_04090"/>
<name>A0A1G4WNB6_9MYCO</name>
<evidence type="ECO:0000313" key="2">
    <source>
        <dbReference type="EMBL" id="SCX26262.1"/>
    </source>
</evidence>